<sequence length="87" mass="10161">MLSVVVQVFVIYYHVNELFLKSTNLGMRIYKGNWYDQTSEVTKSLLIVMSRVQRPFVLSIGNFRVIDNDLLVSMTQAAYTFVLYQMI</sequence>
<evidence type="ECO:0000256" key="7">
    <source>
        <dbReference type="ARBA" id="ARBA00023136"/>
    </source>
</evidence>
<keyword evidence="2" id="KW-1003">Cell membrane</keyword>
<evidence type="ECO:0000256" key="2">
    <source>
        <dbReference type="ARBA" id="ARBA00022475"/>
    </source>
</evidence>
<reference evidence="10" key="2">
    <citation type="submission" date="2022-10" db="EMBL/GenBank/DDBJ databases">
        <authorList>
            <consortium name="ENA_rothamsted_submissions"/>
            <consortium name="culmorum"/>
            <person name="King R."/>
        </authorList>
    </citation>
    <scope>NUCLEOTIDE SEQUENCE</scope>
</reference>
<evidence type="ECO:0000256" key="3">
    <source>
        <dbReference type="ARBA" id="ARBA00022606"/>
    </source>
</evidence>
<evidence type="ECO:0008006" key="12">
    <source>
        <dbReference type="Google" id="ProtNLM"/>
    </source>
</evidence>
<dbReference type="Proteomes" id="UP001153737">
    <property type="component" value="Chromosome 16"/>
</dbReference>
<evidence type="ECO:0000256" key="5">
    <source>
        <dbReference type="ARBA" id="ARBA00022725"/>
    </source>
</evidence>
<evidence type="ECO:0000256" key="9">
    <source>
        <dbReference type="ARBA" id="ARBA00023224"/>
    </source>
</evidence>
<name>A0A9N9X4B2_PHACE</name>
<keyword evidence="3" id="KW-0716">Sensory transduction</keyword>
<keyword evidence="7" id="KW-0472">Membrane</keyword>
<dbReference type="EMBL" id="OU896722">
    <property type="protein sequence ID" value="CAG9817645.1"/>
    <property type="molecule type" value="Genomic_DNA"/>
</dbReference>
<keyword evidence="11" id="KW-1185">Reference proteome</keyword>
<accession>A0A9N9X4B2</accession>
<evidence type="ECO:0000313" key="11">
    <source>
        <dbReference type="Proteomes" id="UP001153737"/>
    </source>
</evidence>
<dbReference type="Pfam" id="PF02949">
    <property type="entry name" value="7tm_6"/>
    <property type="match status" value="1"/>
</dbReference>
<dbReference type="GO" id="GO:0005549">
    <property type="term" value="F:odorant binding"/>
    <property type="evidence" value="ECO:0007669"/>
    <property type="project" value="InterPro"/>
</dbReference>
<protein>
    <recommendedName>
        <fullName evidence="12">Odorant receptor</fullName>
    </recommendedName>
</protein>
<dbReference type="GO" id="GO:0007165">
    <property type="term" value="P:signal transduction"/>
    <property type="evidence" value="ECO:0007669"/>
    <property type="project" value="UniProtKB-KW"/>
</dbReference>
<gene>
    <name evidence="10" type="ORF">PHAECO_LOCUS5441</name>
</gene>
<dbReference type="GO" id="GO:0005886">
    <property type="term" value="C:plasma membrane"/>
    <property type="evidence" value="ECO:0007669"/>
    <property type="project" value="UniProtKB-SubCell"/>
</dbReference>
<reference evidence="10" key="1">
    <citation type="submission" date="2022-01" db="EMBL/GenBank/DDBJ databases">
        <authorList>
            <person name="King R."/>
        </authorList>
    </citation>
    <scope>NUCLEOTIDE SEQUENCE</scope>
</reference>
<dbReference type="OrthoDB" id="8117390at2759"/>
<evidence type="ECO:0000256" key="4">
    <source>
        <dbReference type="ARBA" id="ARBA00022692"/>
    </source>
</evidence>
<dbReference type="GO" id="GO:0004984">
    <property type="term" value="F:olfactory receptor activity"/>
    <property type="evidence" value="ECO:0007669"/>
    <property type="project" value="InterPro"/>
</dbReference>
<keyword evidence="9" id="KW-0807">Transducer</keyword>
<evidence type="ECO:0000256" key="8">
    <source>
        <dbReference type="ARBA" id="ARBA00023170"/>
    </source>
</evidence>
<evidence type="ECO:0000256" key="6">
    <source>
        <dbReference type="ARBA" id="ARBA00022989"/>
    </source>
</evidence>
<dbReference type="PANTHER" id="PTHR21137">
    <property type="entry name" value="ODORANT RECEPTOR"/>
    <property type="match status" value="1"/>
</dbReference>
<dbReference type="AlphaFoldDB" id="A0A9N9X4B2"/>
<comment type="subcellular location">
    <subcellularLocation>
        <location evidence="1">Cell membrane</location>
        <topology evidence="1">Multi-pass membrane protein</topology>
    </subcellularLocation>
</comment>
<keyword evidence="5" id="KW-0552">Olfaction</keyword>
<evidence type="ECO:0000313" key="10">
    <source>
        <dbReference type="EMBL" id="CAG9817645.1"/>
    </source>
</evidence>
<proteinExistence type="predicted"/>
<keyword evidence="4" id="KW-0812">Transmembrane</keyword>
<keyword evidence="8" id="KW-0675">Receptor</keyword>
<organism evidence="10 11">
    <name type="scientific">Phaedon cochleariae</name>
    <name type="common">Mustard beetle</name>
    <dbReference type="NCBI Taxonomy" id="80249"/>
    <lineage>
        <taxon>Eukaryota</taxon>
        <taxon>Metazoa</taxon>
        <taxon>Ecdysozoa</taxon>
        <taxon>Arthropoda</taxon>
        <taxon>Hexapoda</taxon>
        <taxon>Insecta</taxon>
        <taxon>Pterygota</taxon>
        <taxon>Neoptera</taxon>
        <taxon>Endopterygota</taxon>
        <taxon>Coleoptera</taxon>
        <taxon>Polyphaga</taxon>
        <taxon>Cucujiformia</taxon>
        <taxon>Chrysomeloidea</taxon>
        <taxon>Chrysomelidae</taxon>
        <taxon>Chrysomelinae</taxon>
        <taxon>Chrysomelini</taxon>
        <taxon>Phaedon</taxon>
    </lineage>
</organism>
<dbReference type="PANTHER" id="PTHR21137:SF35">
    <property type="entry name" value="ODORANT RECEPTOR 19A-RELATED"/>
    <property type="match status" value="1"/>
</dbReference>
<dbReference type="InterPro" id="IPR004117">
    <property type="entry name" value="7tm6_olfct_rcpt"/>
</dbReference>
<keyword evidence="6" id="KW-1133">Transmembrane helix</keyword>
<evidence type="ECO:0000256" key="1">
    <source>
        <dbReference type="ARBA" id="ARBA00004651"/>
    </source>
</evidence>